<comment type="caution">
    <text evidence="1">The sequence shown here is derived from an EMBL/GenBank/DDBJ whole genome shotgun (WGS) entry which is preliminary data.</text>
</comment>
<protein>
    <submittedName>
        <fullName evidence="1">Type II toxin-antitoxin system HicB family antitoxin</fullName>
    </submittedName>
</protein>
<name>A0A7C3ARA8_9BACT</name>
<dbReference type="InterPro" id="IPR034660">
    <property type="entry name" value="DinB/YfiT-like"/>
</dbReference>
<sequence length="224" mass="24862">MRLDMLVERWGDSYLGFVRELPGCQVEATDLDERVEIAPEIVAAHLDWLRCRGLPSPAYGTIDVGIRELRDALPGGRGPCFKADRQAPSPEAIDEALQIGEAALAELVELYRFALPAWRAASTRPAGWSPDEMLRHVAELDVWYASRLSVDGRLEVDLPADPVVAVLVAGRAFASTVRSIPVERRGTVVEHDGEEWTLAKALRRRTGHLREHAPQFAAWIPEGR</sequence>
<dbReference type="InterPro" id="IPR035069">
    <property type="entry name" value="TTHA1013/TTHA0281-like"/>
</dbReference>
<dbReference type="EMBL" id="DSID01000608">
    <property type="protein sequence ID" value="HEX71175.1"/>
    <property type="molecule type" value="Genomic_DNA"/>
</dbReference>
<reference evidence="1" key="1">
    <citation type="journal article" date="2020" name="mSystems">
        <title>Genome- and Community-Level Interaction Insights into Carbon Utilization and Element Cycling Functions of Hydrothermarchaeota in Hydrothermal Sediment.</title>
        <authorList>
            <person name="Zhou Z."/>
            <person name="Liu Y."/>
            <person name="Xu W."/>
            <person name="Pan J."/>
            <person name="Luo Z.H."/>
            <person name="Li M."/>
        </authorList>
    </citation>
    <scope>NUCLEOTIDE SEQUENCE [LARGE SCALE GENOMIC DNA]</scope>
    <source>
        <strain evidence="1">SpSt-192</strain>
    </source>
</reference>
<proteinExistence type="predicted"/>
<organism evidence="1">
    <name type="scientific">Thermorudis sp</name>
    <dbReference type="NCBI Taxonomy" id="1969470"/>
    <lineage>
        <taxon>Bacteria</taxon>
        <taxon>Pseudomonadati</taxon>
        <taxon>Thermomicrobiota</taxon>
        <taxon>Thermomicrobia</taxon>
        <taxon>Thermomicrobia incertae sedis</taxon>
        <taxon>Thermorudis</taxon>
    </lineage>
</organism>
<dbReference type="SUPFAM" id="SSF143100">
    <property type="entry name" value="TTHA1013/TTHA0281-like"/>
    <property type="match status" value="1"/>
</dbReference>
<dbReference type="AlphaFoldDB" id="A0A7C3ARA8"/>
<accession>A0A7C3ARA8</accession>
<evidence type="ECO:0000313" key="1">
    <source>
        <dbReference type="EMBL" id="HEX71175.1"/>
    </source>
</evidence>
<gene>
    <name evidence="1" type="ORF">ENP13_08045</name>
</gene>
<dbReference type="SUPFAM" id="SSF109854">
    <property type="entry name" value="DinB/YfiT-like putative metalloenzymes"/>
    <property type="match status" value="1"/>
</dbReference>